<evidence type="ECO:0000313" key="1">
    <source>
        <dbReference type="EMBL" id="VDL70156.1"/>
    </source>
</evidence>
<dbReference type="EMBL" id="UYSL01019810">
    <property type="protein sequence ID" value="VDL70156.1"/>
    <property type="molecule type" value="Genomic_DNA"/>
</dbReference>
<protein>
    <submittedName>
        <fullName evidence="3">Methylmalonyl-CoA carboxyltransferase</fullName>
    </submittedName>
</protein>
<organism evidence="3">
    <name type="scientific">Nippostrongylus brasiliensis</name>
    <name type="common">Rat hookworm</name>
    <dbReference type="NCBI Taxonomy" id="27835"/>
    <lineage>
        <taxon>Eukaryota</taxon>
        <taxon>Metazoa</taxon>
        <taxon>Ecdysozoa</taxon>
        <taxon>Nematoda</taxon>
        <taxon>Chromadorea</taxon>
        <taxon>Rhabditida</taxon>
        <taxon>Rhabditina</taxon>
        <taxon>Rhabditomorpha</taxon>
        <taxon>Strongyloidea</taxon>
        <taxon>Heligmosomidae</taxon>
        <taxon>Nippostrongylus</taxon>
    </lineage>
</organism>
<accession>A0A0N4XUZ0</accession>
<dbReference type="STRING" id="27835.A0A0N4XUZ0"/>
<evidence type="ECO:0000313" key="3">
    <source>
        <dbReference type="WBParaSite" id="NBR_0000656601-mRNA-1"/>
    </source>
</evidence>
<gene>
    <name evidence="1" type="ORF">NBR_LOCUS6567</name>
</gene>
<sequence length="78" mass="8973">MNMDNDMKEELIRRRRAAWSAFGSLKEATDQLQDADYRAHLFDSTVPINKLDDDRETTKRMELVLGPARSVKPGHLSI</sequence>
<reference evidence="3" key="1">
    <citation type="submission" date="2017-02" db="UniProtKB">
        <authorList>
            <consortium name="WormBaseParasite"/>
        </authorList>
    </citation>
    <scope>IDENTIFICATION</scope>
</reference>
<evidence type="ECO:0000313" key="2">
    <source>
        <dbReference type="Proteomes" id="UP000271162"/>
    </source>
</evidence>
<reference evidence="1 2" key="2">
    <citation type="submission" date="2018-11" db="EMBL/GenBank/DDBJ databases">
        <authorList>
            <consortium name="Pathogen Informatics"/>
        </authorList>
    </citation>
    <scope>NUCLEOTIDE SEQUENCE [LARGE SCALE GENOMIC DNA]</scope>
</reference>
<name>A0A0N4XUZ0_NIPBR</name>
<dbReference type="Proteomes" id="UP000271162">
    <property type="component" value="Unassembled WGS sequence"/>
</dbReference>
<dbReference type="AlphaFoldDB" id="A0A0N4XUZ0"/>
<keyword evidence="2" id="KW-1185">Reference proteome</keyword>
<dbReference type="WBParaSite" id="NBR_0000656601-mRNA-1">
    <property type="protein sequence ID" value="NBR_0000656601-mRNA-1"/>
    <property type="gene ID" value="NBR_0000656601"/>
</dbReference>
<proteinExistence type="predicted"/>